<dbReference type="Proteomes" id="UP001165652">
    <property type="component" value="Unassembled WGS sequence"/>
</dbReference>
<evidence type="ECO:0000313" key="6">
    <source>
        <dbReference type="Proteomes" id="UP001165652"/>
    </source>
</evidence>
<dbReference type="InterPro" id="IPR018062">
    <property type="entry name" value="HTH_AraC-typ_CS"/>
</dbReference>
<keyword evidence="1" id="KW-0805">Transcription regulation</keyword>
<keyword evidence="6" id="KW-1185">Reference proteome</keyword>
<dbReference type="Pfam" id="PF12833">
    <property type="entry name" value="HTH_18"/>
    <property type="match status" value="1"/>
</dbReference>
<evidence type="ECO:0000256" key="1">
    <source>
        <dbReference type="ARBA" id="ARBA00023015"/>
    </source>
</evidence>
<dbReference type="PANTHER" id="PTHR46796">
    <property type="entry name" value="HTH-TYPE TRANSCRIPTIONAL ACTIVATOR RHAS-RELATED"/>
    <property type="match status" value="1"/>
</dbReference>
<gene>
    <name evidence="5" type="ORF">PQJ73_06305</name>
</gene>
<keyword evidence="3" id="KW-0804">Transcription</keyword>
<dbReference type="Gene3D" id="1.10.10.60">
    <property type="entry name" value="Homeodomain-like"/>
    <property type="match status" value="2"/>
</dbReference>
<sequence length="393" mass="44371">MNHRLVGASFDRVVPDHPRSARTLRPTTRILRATARNVVAIFAAWSIIVNRARAARPCTARRSPPRQGIIIWSNFRARHPRARRRETGAVRMTRFRRIRLAFDEPPPPETLRMARRWRGLAADHVRMNSGQAFEFRWTGRQHYVALHDVTRRDAETSIEGLPTVKQRDIRDTLTFVPGGRRVSGWAVPSRRSNAFTAVYLDPAELARALPDLAVAEPPDPRLYFRDEAIRSTILKIERLLRTPPGGDDLYAEQLALVLWIELHRARGPHPADDRSPVTLSKAHETLIREFVAANLASPISLADLAALTGLDQFRLVRAFRRATGTTPYQYVLSRRIERARELIGGTTLPLGEIARAVGFGDATQLTRAFRNRLGIAPSHLRRRPGAGRDPEDG</sequence>
<reference evidence="5" key="1">
    <citation type="journal article" date="2023" name="Microbiol Resour">
        <title>Genome Sequences of Rhodoplanes serenus and Two Thermotolerant Strains, Rhodoplanes tepidamans and 'Rhodoplanes cryptolactis,' Further Refine the Genus.</title>
        <authorList>
            <person name="Rayyan A.A."/>
            <person name="Kyndt J.A."/>
        </authorList>
    </citation>
    <scope>NUCLEOTIDE SEQUENCE</scope>
    <source>
        <strain evidence="5">DSM 9987</strain>
    </source>
</reference>
<proteinExistence type="predicted"/>
<keyword evidence="2" id="KW-0238">DNA-binding</keyword>
<dbReference type="PROSITE" id="PS01124">
    <property type="entry name" value="HTH_ARAC_FAMILY_2"/>
    <property type="match status" value="1"/>
</dbReference>
<evidence type="ECO:0000313" key="5">
    <source>
        <dbReference type="EMBL" id="MDC7785289.1"/>
    </source>
</evidence>
<organism evidence="5 6">
    <name type="scientific">Rhodoplanes tepidamans</name>
    <name type="common">Rhodoplanes cryptolactis</name>
    <dbReference type="NCBI Taxonomy" id="200616"/>
    <lineage>
        <taxon>Bacteria</taxon>
        <taxon>Pseudomonadati</taxon>
        <taxon>Pseudomonadota</taxon>
        <taxon>Alphaproteobacteria</taxon>
        <taxon>Hyphomicrobiales</taxon>
        <taxon>Nitrobacteraceae</taxon>
        <taxon>Rhodoplanes</taxon>
    </lineage>
</organism>
<protein>
    <submittedName>
        <fullName evidence="5">Helix-turn-helix transcriptional regulator</fullName>
    </submittedName>
</protein>
<comment type="caution">
    <text evidence="5">The sequence shown here is derived from an EMBL/GenBank/DDBJ whole genome shotgun (WGS) entry which is preliminary data.</text>
</comment>
<dbReference type="PANTHER" id="PTHR46796:SF6">
    <property type="entry name" value="ARAC SUBFAMILY"/>
    <property type="match status" value="1"/>
</dbReference>
<dbReference type="InterPro" id="IPR018060">
    <property type="entry name" value="HTH_AraC"/>
</dbReference>
<reference evidence="5" key="2">
    <citation type="submission" date="2023-02" db="EMBL/GenBank/DDBJ databases">
        <authorList>
            <person name="Rayyan A."/>
            <person name="Meyer T."/>
            <person name="Kyndt J.A."/>
        </authorList>
    </citation>
    <scope>NUCLEOTIDE SEQUENCE</scope>
    <source>
        <strain evidence="5">DSM 9987</strain>
    </source>
</reference>
<evidence type="ECO:0000256" key="2">
    <source>
        <dbReference type="ARBA" id="ARBA00023125"/>
    </source>
</evidence>
<dbReference type="SUPFAM" id="SSF46689">
    <property type="entry name" value="Homeodomain-like"/>
    <property type="match status" value="2"/>
</dbReference>
<name>A0ABT5J6K4_RHOTP</name>
<evidence type="ECO:0000256" key="3">
    <source>
        <dbReference type="ARBA" id="ARBA00023163"/>
    </source>
</evidence>
<dbReference type="SMART" id="SM00342">
    <property type="entry name" value="HTH_ARAC"/>
    <property type="match status" value="1"/>
</dbReference>
<accession>A0ABT5J6K4</accession>
<dbReference type="RefSeq" id="WP_272776132.1">
    <property type="nucleotide sequence ID" value="NZ_JAQQLI010000006.1"/>
</dbReference>
<dbReference type="EMBL" id="JAQQLI010000006">
    <property type="protein sequence ID" value="MDC7785289.1"/>
    <property type="molecule type" value="Genomic_DNA"/>
</dbReference>
<dbReference type="InterPro" id="IPR050204">
    <property type="entry name" value="AraC_XylS_family_regulators"/>
</dbReference>
<feature type="domain" description="HTH araC/xylS-type" evidence="4">
    <location>
        <begin position="285"/>
        <end position="383"/>
    </location>
</feature>
<dbReference type="PROSITE" id="PS00041">
    <property type="entry name" value="HTH_ARAC_FAMILY_1"/>
    <property type="match status" value="1"/>
</dbReference>
<dbReference type="InterPro" id="IPR009057">
    <property type="entry name" value="Homeodomain-like_sf"/>
</dbReference>
<evidence type="ECO:0000259" key="4">
    <source>
        <dbReference type="PROSITE" id="PS01124"/>
    </source>
</evidence>